<evidence type="ECO:0000313" key="1">
    <source>
        <dbReference type="EMBL" id="QAX97491.1"/>
    </source>
</evidence>
<accession>A0A411B794</accession>
<reference evidence="1 2" key="1">
    <citation type="submission" date="2018-08" db="EMBL/GenBank/DDBJ databases">
        <title>EfsSzw_1, Complete genome sequences of 3 novel enterobacteria, Pakpunavirus like phages.</title>
        <authorList>
            <person name="Yuan S."/>
            <person name="Ma Y."/>
            <person name="Liu Q."/>
        </authorList>
    </citation>
    <scope>NUCLEOTIDE SEQUENCE [LARGE SCALE GENOMIC DNA]</scope>
</reference>
<proteinExistence type="predicted"/>
<organism evidence="1 2">
    <name type="scientific">Enterococcus phage EfsSzw-1</name>
    <dbReference type="NCBI Taxonomy" id="2419745"/>
    <lineage>
        <taxon>Viruses</taxon>
        <taxon>Duplodnaviria</taxon>
        <taxon>Heunggongvirae</taxon>
        <taxon>Uroviricota</taxon>
        <taxon>Caudoviricetes</taxon>
        <taxon>Herelleviridae</taxon>
        <taxon>Brockvirinae</taxon>
        <taxon>Schiekvirus</taxon>
        <taxon>Schiekvirus Efsszw1</taxon>
    </lineage>
</organism>
<gene>
    <name evidence="1" type="ORF">EfsSzw1_17</name>
</gene>
<keyword evidence="2" id="KW-1185">Reference proteome</keyword>
<dbReference type="Proteomes" id="UP000289690">
    <property type="component" value="Segment"/>
</dbReference>
<evidence type="ECO:0000313" key="2">
    <source>
        <dbReference type="Proteomes" id="UP000289690"/>
    </source>
</evidence>
<dbReference type="EMBL" id="MH791397">
    <property type="protein sequence ID" value="QAX97491.1"/>
    <property type="molecule type" value="Genomic_DNA"/>
</dbReference>
<sequence length="49" mass="5987">MEANKEYKRLLKQVENLQKDLMFIDDYSEEVYQAFERLIEELEEVTEEG</sequence>
<name>A0A411B794_9CAUD</name>
<protein>
    <submittedName>
        <fullName evidence="1">Uncharacterized protein</fullName>
    </submittedName>
</protein>